<comment type="caution">
    <text evidence="2">The sequence shown here is derived from an EMBL/GenBank/DDBJ whole genome shotgun (WGS) entry which is preliminary data.</text>
</comment>
<evidence type="ECO:0000313" key="2">
    <source>
        <dbReference type="EMBL" id="TVU02260.1"/>
    </source>
</evidence>
<sequence length="194" mass="21389">MQFSQPMQVPVDTADVEDPPPPPSPPTAGSDLGSSAVLPGSLMDLSTFLMTPSLSDAGVHPAFHGFCNFGAQLVILVFPFPHLISLVQVNTTHVEDPLLPPPPPYGDFTAVLPSSTTDSSKFPLTHTISESGVPPPFHGFCNFQIHLVRLHFLHGAEHHFLILLWDLHQFLQQNKHQETCALSKIFYDEHLHDY</sequence>
<evidence type="ECO:0000313" key="3">
    <source>
        <dbReference type="Proteomes" id="UP000324897"/>
    </source>
</evidence>
<evidence type="ECO:0000256" key="1">
    <source>
        <dbReference type="SAM" id="MobiDB-lite"/>
    </source>
</evidence>
<dbReference type="EMBL" id="RWGY01000344">
    <property type="protein sequence ID" value="TVU02260.1"/>
    <property type="molecule type" value="Genomic_DNA"/>
</dbReference>
<organism evidence="2 3">
    <name type="scientific">Eragrostis curvula</name>
    <name type="common">weeping love grass</name>
    <dbReference type="NCBI Taxonomy" id="38414"/>
    <lineage>
        <taxon>Eukaryota</taxon>
        <taxon>Viridiplantae</taxon>
        <taxon>Streptophyta</taxon>
        <taxon>Embryophyta</taxon>
        <taxon>Tracheophyta</taxon>
        <taxon>Spermatophyta</taxon>
        <taxon>Magnoliopsida</taxon>
        <taxon>Liliopsida</taxon>
        <taxon>Poales</taxon>
        <taxon>Poaceae</taxon>
        <taxon>PACMAD clade</taxon>
        <taxon>Chloridoideae</taxon>
        <taxon>Eragrostideae</taxon>
        <taxon>Eragrostidinae</taxon>
        <taxon>Eragrostis</taxon>
    </lineage>
</organism>
<gene>
    <name evidence="2" type="ORF">EJB05_52256</name>
</gene>
<feature type="region of interest" description="Disordered" evidence="1">
    <location>
        <begin position="1"/>
        <end position="35"/>
    </location>
</feature>
<keyword evidence="3" id="KW-1185">Reference proteome</keyword>
<dbReference type="AlphaFoldDB" id="A0A5J9STJ3"/>
<dbReference type="Proteomes" id="UP000324897">
    <property type="component" value="Unassembled WGS sequence"/>
</dbReference>
<name>A0A5J9STJ3_9POAL</name>
<dbReference type="Gramene" id="TVU02260">
    <property type="protein sequence ID" value="TVU02260"/>
    <property type="gene ID" value="EJB05_52256"/>
</dbReference>
<reference evidence="2 3" key="1">
    <citation type="journal article" date="2019" name="Sci. Rep.">
        <title>A high-quality genome of Eragrostis curvula grass provides insights into Poaceae evolution and supports new strategies to enhance forage quality.</title>
        <authorList>
            <person name="Carballo J."/>
            <person name="Santos B.A.C.M."/>
            <person name="Zappacosta D."/>
            <person name="Garbus I."/>
            <person name="Selva J.P."/>
            <person name="Gallo C.A."/>
            <person name="Diaz A."/>
            <person name="Albertini E."/>
            <person name="Caccamo M."/>
            <person name="Echenique V."/>
        </authorList>
    </citation>
    <scope>NUCLEOTIDE SEQUENCE [LARGE SCALE GENOMIC DNA]</scope>
    <source>
        <strain evidence="3">cv. Victoria</strain>
        <tissue evidence="2">Leaf</tissue>
    </source>
</reference>
<protein>
    <submittedName>
        <fullName evidence="2">Uncharacterized protein</fullName>
    </submittedName>
</protein>
<proteinExistence type="predicted"/>
<accession>A0A5J9STJ3</accession>